<proteinExistence type="predicted"/>
<evidence type="ECO:0000256" key="1">
    <source>
        <dbReference type="ARBA" id="ARBA00022679"/>
    </source>
</evidence>
<feature type="domain" description="Phosphoribosyl-dephospho-CoA transferase MdcG C-terminal" evidence="3">
    <location>
        <begin position="85"/>
        <end position="192"/>
    </location>
</feature>
<evidence type="ECO:0000313" key="7">
    <source>
        <dbReference type="Proteomes" id="UP000054735"/>
    </source>
</evidence>
<keyword evidence="7" id="KW-1185">Reference proteome</keyword>
<reference evidence="6 8" key="2">
    <citation type="submission" date="2018-06" db="EMBL/GenBank/DDBJ databases">
        <authorList>
            <consortium name="Pathogen Informatics"/>
            <person name="Doyle S."/>
        </authorList>
    </citation>
    <scope>NUCLEOTIDE SEQUENCE [LARGE SCALE GENOMIC DNA]</scope>
    <source>
        <strain evidence="6 8">NCTC12437</strain>
    </source>
</reference>
<evidence type="ECO:0000313" key="6">
    <source>
        <dbReference type="EMBL" id="STX32073.1"/>
    </source>
</evidence>
<evidence type="ECO:0000313" key="5">
    <source>
        <dbReference type="EMBL" id="KTC75947.1"/>
    </source>
</evidence>
<dbReference type="OrthoDB" id="5498803at2"/>
<evidence type="ECO:0000256" key="2">
    <source>
        <dbReference type="ARBA" id="ARBA00022695"/>
    </source>
</evidence>
<dbReference type="Proteomes" id="UP000255066">
    <property type="component" value="Unassembled WGS sequence"/>
</dbReference>
<keyword evidence="2" id="KW-0548">Nucleotidyltransferase</keyword>
<dbReference type="EMBL" id="LNXT01000001">
    <property type="protein sequence ID" value="KTC75947.1"/>
    <property type="molecule type" value="Genomic_DNA"/>
</dbReference>
<name>A0A378IAK5_9GAMM</name>
<dbReference type="EMBL" id="UGNW01000001">
    <property type="protein sequence ID" value="STX32073.1"/>
    <property type="molecule type" value="Genomic_DNA"/>
</dbReference>
<dbReference type="Proteomes" id="UP000054735">
    <property type="component" value="Unassembled WGS sequence"/>
</dbReference>
<dbReference type="NCBIfam" id="TIGR03135">
    <property type="entry name" value="malonate_mdcG"/>
    <property type="match status" value="1"/>
</dbReference>
<evidence type="ECO:0000259" key="3">
    <source>
        <dbReference type="Pfam" id="PF10620"/>
    </source>
</evidence>
<dbReference type="RefSeq" id="WP_058522147.1">
    <property type="nucleotide sequence ID" value="NZ_CAAAHV010000029.1"/>
</dbReference>
<dbReference type="AlphaFoldDB" id="A0A378IAK5"/>
<reference evidence="5 7" key="1">
    <citation type="submission" date="2015-11" db="EMBL/GenBank/DDBJ databases">
        <title>Genomic analysis of 38 Legionella species identifies large and diverse effector repertoires.</title>
        <authorList>
            <person name="Burstein D."/>
            <person name="Amaro F."/>
            <person name="Zusman T."/>
            <person name="Lifshitz Z."/>
            <person name="Cohen O."/>
            <person name="Gilbert J.A."/>
            <person name="Pupko T."/>
            <person name="Shuman H.A."/>
            <person name="Segal G."/>
        </authorList>
    </citation>
    <scope>NUCLEOTIDE SEQUENCE [LARGE SCALE GENOMIC DNA]</scope>
    <source>
        <strain evidence="5 7">CDC#1407-AL-14</strain>
    </source>
</reference>
<dbReference type="InterPro" id="IPR048903">
    <property type="entry name" value="MdcG_N"/>
</dbReference>
<evidence type="ECO:0000259" key="4">
    <source>
        <dbReference type="Pfam" id="PF20866"/>
    </source>
</evidence>
<dbReference type="GO" id="GO:0016779">
    <property type="term" value="F:nucleotidyltransferase activity"/>
    <property type="evidence" value="ECO:0007669"/>
    <property type="project" value="UniProtKB-KW"/>
</dbReference>
<dbReference type="InterPro" id="IPR049180">
    <property type="entry name" value="MdcG_C"/>
</dbReference>
<dbReference type="Pfam" id="PF10620">
    <property type="entry name" value="MdcG"/>
    <property type="match status" value="1"/>
</dbReference>
<keyword evidence="1 6" id="KW-0808">Transferase</keyword>
<dbReference type="Pfam" id="PF20866">
    <property type="entry name" value="MdcG_N"/>
    <property type="match status" value="1"/>
</dbReference>
<gene>
    <name evidence="5" type="primary">mdcG</name>
    <name evidence="5" type="ORF">Lbir_0016</name>
    <name evidence="6" type="ORF">NCTC12437_01851</name>
</gene>
<protein>
    <submittedName>
        <fullName evidence="6">Nucleotidyltransferase</fullName>
    </submittedName>
</protein>
<evidence type="ECO:0000313" key="8">
    <source>
        <dbReference type="Proteomes" id="UP000255066"/>
    </source>
</evidence>
<dbReference type="STRING" id="28083.Lbir_0016"/>
<dbReference type="InterPro" id="IPR017557">
    <property type="entry name" value="Holo-ACP_synthase"/>
</dbReference>
<organism evidence="6 8">
    <name type="scientific">Legionella birminghamensis</name>
    <dbReference type="NCBI Taxonomy" id="28083"/>
    <lineage>
        <taxon>Bacteria</taxon>
        <taxon>Pseudomonadati</taxon>
        <taxon>Pseudomonadota</taxon>
        <taxon>Gammaproteobacteria</taxon>
        <taxon>Legionellales</taxon>
        <taxon>Legionellaceae</taxon>
        <taxon>Legionella</taxon>
    </lineage>
</organism>
<sequence>MTYLRHSLCYLDKQSVPVNNCSAEQLRLFQYWLHCGYPLIVTRQKPQLGAGEIQLAIPYVLPEQAKKIRVSFIVSCSAIRETRDLPLLSEIFPHLGSSKIRVYGSYCWQYLTKEMYIQPQSDLDLLVTYDNQSLSALADLYSQLQAQFPKQAIDGEIRFSGAGDCSWKELLYLSANESILFKSIRELSLLTRDRLYASFPALLF</sequence>
<feature type="domain" description="Phosphoribosyl-dephospho-CoA transferase MdcG N-terminal" evidence="4">
    <location>
        <begin position="5"/>
        <end position="81"/>
    </location>
</feature>
<accession>A0A378IAK5</accession>